<dbReference type="InterPro" id="IPR036182">
    <property type="entry name" value="PCuAC_sf"/>
</dbReference>
<accession>A0A4V2ETI0</accession>
<protein>
    <recommendedName>
        <fullName evidence="5">Copper(I)-binding protein</fullName>
    </recommendedName>
</protein>
<feature type="chain" id="PRO_5038841066" description="Copper(I)-binding protein" evidence="2">
    <location>
        <begin position="23"/>
        <end position="227"/>
    </location>
</feature>
<dbReference type="Gene3D" id="2.60.40.1890">
    <property type="entry name" value="PCu(A)C copper chaperone"/>
    <property type="match status" value="1"/>
</dbReference>
<keyword evidence="2" id="KW-0732">Signal</keyword>
<dbReference type="EMBL" id="SGWQ01000003">
    <property type="protein sequence ID" value="RZS41143.1"/>
    <property type="molecule type" value="Genomic_DNA"/>
</dbReference>
<evidence type="ECO:0008006" key="5">
    <source>
        <dbReference type="Google" id="ProtNLM"/>
    </source>
</evidence>
<reference evidence="3 4" key="1">
    <citation type="submission" date="2019-02" db="EMBL/GenBank/DDBJ databases">
        <title>Genomic Encyclopedia of Type Strains, Phase IV (KMG-IV): sequencing the most valuable type-strain genomes for metagenomic binning, comparative biology and taxonomic classification.</title>
        <authorList>
            <person name="Goeker M."/>
        </authorList>
    </citation>
    <scope>NUCLEOTIDE SEQUENCE [LARGE SCALE GENOMIC DNA]</scope>
    <source>
        <strain evidence="3 4">DSM 101727</strain>
    </source>
</reference>
<comment type="caution">
    <text evidence="3">The sequence shown here is derived from an EMBL/GenBank/DDBJ whole genome shotgun (WGS) entry which is preliminary data.</text>
</comment>
<proteinExistence type="predicted"/>
<dbReference type="PROSITE" id="PS51257">
    <property type="entry name" value="PROKAR_LIPOPROTEIN"/>
    <property type="match status" value="1"/>
</dbReference>
<dbReference type="InterPro" id="IPR007410">
    <property type="entry name" value="LpqE-like"/>
</dbReference>
<dbReference type="Proteomes" id="UP000294257">
    <property type="component" value="Unassembled WGS sequence"/>
</dbReference>
<dbReference type="Pfam" id="PF04314">
    <property type="entry name" value="PCuAC"/>
    <property type="match status" value="1"/>
</dbReference>
<evidence type="ECO:0000313" key="3">
    <source>
        <dbReference type="EMBL" id="RZS41143.1"/>
    </source>
</evidence>
<gene>
    <name evidence="3" type="ORF">EV193_103463</name>
</gene>
<feature type="compositionally biased region" description="Low complexity" evidence="1">
    <location>
        <begin position="128"/>
        <end position="151"/>
    </location>
</feature>
<organism evidence="3 4">
    <name type="scientific">Herbihabitans rhizosphaerae</name>
    <dbReference type="NCBI Taxonomy" id="1872711"/>
    <lineage>
        <taxon>Bacteria</taxon>
        <taxon>Bacillati</taxon>
        <taxon>Actinomycetota</taxon>
        <taxon>Actinomycetes</taxon>
        <taxon>Pseudonocardiales</taxon>
        <taxon>Pseudonocardiaceae</taxon>
        <taxon>Herbihabitans</taxon>
    </lineage>
</organism>
<feature type="signal peptide" evidence="2">
    <location>
        <begin position="1"/>
        <end position="22"/>
    </location>
</feature>
<keyword evidence="4" id="KW-1185">Reference proteome</keyword>
<dbReference type="AlphaFoldDB" id="A0A4V2ETI0"/>
<evidence type="ECO:0000256" key="2">
    <source>
        <dbReference type="SAM" id="SignalP"/>
    </source>
</evidence>
<feature type="region of interest" description="Disordered" evidence="1">
    <location>
        <begin position="117"/>
        <end position="160"/>
    </location>
</feature>
<dbReference type="SUPFAM" id="SSF110087">
    <property type="entry name" value="DR1885-like metal-binding protein"/>
    <property type="match status" value="1"/>
</dbReference>
<evidence type="ECO:0000256" key="1">
    <source>
        <dbReference type="SAM" id="MobiDB-lite"/>
    </source>
</evidence>
<name>A0A4V2ETI0_9PSEU</name>
<evidence type="ECO:0000313" key="4">
    <source>
        <dbReference type="Proteomes" id="UP000294257"/>
    </source>
</evidence>
<sequence>MRTAVVAIGLAALLGAAGCGSGQITQTDTQLPAVNGAFGQVGPIVVRNAQVAFPNGSGHPKGGKAPLIVTIVNTGSGEARLTGVSSPAGAAVITGDQNLPAGRAIVAGKEFFTKSSGGMVGDGHGDHGAAATTTPQPTTTPTTTGHAPASTGVPTSGVTVLPTSTTPKTVIGELHIVLTDLAAPIRSGQNVPVTFEFAGIGSVTVEIPVAVPAAPREEPADHGGGGH</sequence>